<comment type="caution">
    <text evidence="1">The sequence shown here is derived from an EMBL/GenBank/DDBJ whole genome shotgun (WGS) entry which is preliminary data.</text>
</comment>
<evidence type="ECO:0000313" key="1">
    <source>
        <dbReference type="EMBL" id="KKA19963.1"/>
    </source>
</evidence>
<reference evidence="1 2" key="1">
    <citation type="submission" date="2015-04" db="EMBL/GenBank/DDBJ databases">
        <authorList>
            <person name="Heijne W.H."/>
            <person name="Fedorova N.D."/>
            <person name="Nierman W.C."/>
            <person name="Vollebregt A.W."/>
            <person name="Zhao Z."/>
            <person name="Wu L."/>
            <person name="Kumar M."/>
            <person name="Stam H."/>
            <person name="van den Berg M.A."/>
            <person name="Pel H.J."/>
        </authorList>
    </citation>
    <scope>NUCLEOTIDE SEQUENCE [LARGE SCALE GENOMIC DNA]</scope>
    <source>
        <strain evidence="1 2">CBS 393.64</strain>
    </source>
</reference>
<organism evidence="1 2">
    <name type="scientific">Rasamsonia emersonii (strain ATCC 16479 / CBS 393.64 / IMI 116815)</name>
    <dbReference type="NCBI Taxonomy" id="1408163"/>
    <lineage>
        <taxon>Eukaryota</taxon>
        <taxon>Fungi</taxon>
        <taxon>Dikarya</taxon>
        <taxon>Ascomycota</taxon>
        <taxon>Pezizomycotina</taxon>
        <taxon>Eurotiomycetes</taxon>
        <taxon>Eurotiomycetidae</taxon>
        <taxon>Eurotiales</taxon>
        <taxon>Trichocomaceae</taxon>
        <taxon>Rasamsonia</taxon>
    </lineage>
</organism>
<sequence length="91" mass="10351">FAKTQVGTVARKRTSRTTHSLLSVTVTPPRKGLDRGQISMVNRCSCGTVDPTEQARDGRQRLEMHRLRKERSRQERTLLKSSIDIWISTTA</sequence>
<dbReference type="EMBL" id="LASV01000301">
    <property type="protein sequence ID" value="KKA19963.1"/>
    <property type="molecule type" value="Genomic_DNA"/>
</dbReference>
<name>A0A0F4YQQ7_RASE3</name>
<dbReference type="RefSeq" id="XP_013326575.1">
    <property type="nucleotide sequence ID" value="XM_013471121.1"/>
</dbReference>
<dbReference type="Proteomes" id="UP000053958">
    <property type="component" value="Unassembled WGS sequence"/>
</dbReference>
<dbReference type="AlphaFoldDB" id="A0A0F4YQQ7"/>
<keyword evidence="2" id="KW-1185">Reference proteome</keyword>
<dbReference type="GeneID" id="25318352"/>
<proteinExistence type="predicted"/>
<feature type="non-terminal residue" evidence="1">
    <location>
        <position position="1"/>
    </location>
</feature>
<accession>A0A0F4YQQ7</accession>
<gene>
    <name evidence="1" type="ORF">T310_6032</name>
</gene>
<protein>
    <submittedName>
        <fullName evidence="1">Uncharacterized protein</fullName>
    </submittedName>
</protein>
<evidence type="ECO:0000313" key="2">
    <source>
        <dbReference type="Proteomes" id="UP000053958"/>
    </source>
</evidence>